<keyword evidence="5" id="KW-0808">Transferase</keyword>
<dbReference type="PANTHER" id="PTHR24416">
    <property type="entry name" value="TYROSINE-PROTEIN KINASE RECEPTOR"/>
    <property type="match status" value="1"/>
</dbReference>
<dbReference type="AlphaFoldDB" id="A0AAV6G0Y2"/>
<dbReference type="PROSITE" id="PS00240">
    <property type="entry name" value="RECEPTOR_TYR_KIN_III"/>
    <property type="match status" value="1"/>
</dbReference>
<dbReference type="GO" id="GO:0046872">
    <property type="term" value="F:metal ion binding"/>
    <property type="evidence" value="ECO:0007669"/>
    <property type="project" value="UniProtKB-KW"/>
</dbReference>
<comment type="caution">
    <text evidence="26">The sequence shown here is derived from an EMBL/GenBank/DDBJ whole genome shotgun (WGS) entry which is preliminary data.</text>
</comment>
<evidence type="ECO:0000256" key="2">
    <source>
        <dbReference type="ARBA" id="ARBA00011902"/>
    </source>
</evidence>
<feature type="binding site" evidence="18 21">
    <location>
        <position position="610"/>
    </location>
    <ligand>
        <name>ATP</name>
        <dbReference type="ChEBI" id="CHEBI:30616"/>
    </ligand>
</feature>
<evidence type="ECO:0000259" key="24">
    <source>
        <dbReference type="PROSITE" id="PS50011"/>
    </source>
</evidence>
<evidence type="ECO:0000256" key="9">
    <source>
        <dbReference type="ARBA" id="ARBA00022840"/>
    </source>
</evidence>
<evidence type="ECO:0000256" key="10">
    <source>
        <dbReference type="ARBA" id="ARBA00022843"/>
    </source>
</evidence>
<evidence type="ECO:0000256" key="5">
    <source>
        <dbReference type="ARBA" id="ARBA00022679"/>
    </source>
</evidence>
<keyword evidence="10" id="KW-0832">Ubl conjugation</keyword>
<keyword evidence="13" id="KW-0829">Tyrosine-protein kinase</keyword>
<dbReference type="Pfam" id="PF07714">
    <property type="entry name" value="PK_Tyr_Ser-Thr"/>
    <property type="match status" value="1"/>
</dbReference>
<feature type="binding site" evidence="18">
    <location>
        <position position="797"/>
    </location>
    <ligand>
        <name>ATP</name>
        <dbReference type="ChEBI" id="CHEBI:30616"/>
    </ligand>
</feature>
<dbReference type="Gene3D" id="3.30.200.20">
    <property type="entry name" value="Phosphorylase Kinase, domain 1"/>
    <property type="match status" value="1"/>
</dbReference>
<dbReference type="GO" id="GO:0005886">
    <property type="term" value="C:plasma membrane"/>
    <property type="evidence" value="ECO:0007669"/>
    <property type="project" value="UniProtKB-SubCell"/>
</dbReference>
<keyword evidence="19" id="KW-0479">Metal-binding</keyword>
<dbReference type="Proteomes" id="UP000823561">
    <property type="component" value="Chromosome 16"/>
</dbReference>
<name>A0AAV6G0Y2_9TELE</name>
<sequence>MQSIYVTCLIVVVVQQPTVNSKHQQPEHGEGAPKFSCAIDEKVVPCNLPQGQLQDSGNITLEVSAGQTIKVSLQNISKHALSWHWESKDDTSKPAVTGKHREGAFVFLFQATDRHIGLATIHCRNDSGNILLRIKLCVKPTKRPSKPHLSILELEKGYAPDIVCKSEGSPVPKIKWYKDVNKSSVISEGRTTAKAASVESKLDSYGQKTVMCCASNPLGEECSLLYDYDLDRSDSSPPVVVIRGQTLLLSCTSTSSSSDWLFNGVEAHQVLLLSGERSKYLFLNSSDLVTSAEFSCKDRNRIKSTTINVLGKGFINVTGLNKVNNIKASEKSGFCFSTTVHSFPLADCHWFTPTGERVKCQGKEHVWEGVSTYTLCGQEPGAYRLQLENSDTSVTKNVSLCVTDSPTLKLSQNGTTVTCMTNSTHPWNLTWKSCQLTADCQNSSSWKEKPSKTAPELSSSGQYCHKRIESSIPSEDVRGQFLLCCFRNRAGAQCSDQILIESSPNTTFLLGVIVMLVVIVLLVTILLSYFVKKKKPVYQSQLQMIQMVGPSDNDYIYIDFKDFKYDLKWEFPRENLELGKELGSGAFGMVVHATAYGITKPGVSMQVAVKMLKDKHQTVEREALMSELKMLTYIGHHTNIVNLLGACTHSGPPYLIFQYCCNGDLLNYLKNNRESFYKCLADAITKDRFTSLYHNYQPKQSTSDYQHPVSPYVPMSPVKDQEFVALLSQNPTSMDISEADLGSVGGRTEMEEMLDDLQEEDLQVLTYGDLLCFSYQVAKGMEFLSTKNCIHRDLAARNVLLTRGRLVKIGDFGLARDIDNDSNYVVRGNARLPVKWMAPESIFKGMYTMQSDVWAYGILLWEIFSLGVTPYPGMKVDNTFYSLIERGFQMEQPYYASESVYRMMRRCWALEPQDRPCFSKLVVFMENELAEIEEKIYLNIGEQNNNSSIYQNTVAMVDDAEHLLMSQIESGTDEKATESLDSCVRET</sequence>
<reference evidence="26" key="1">
    <citation type="submission" date="2020-10" db="EMBL/GenBank/DDBJ databases">
        <title>Chromosome-scale genome assembly of the Allis shad, Alosa alosa.</title>
        <authorList>
            <person name="Margot Z."/>
            <person name="Christophe K."/>
            <person name="Cabau C."/>
            <person name="Louis A."/>
            <person name="Berthelot C."/>
            <person name="Parey E."/>
            <person name="Roest Crollius H."/>
            <person name="Montfort J."/>
            <person name="Robinson-Rechavi M."/>
            <person name="Bucao C."/>
            <person name="Bouchez O."/>
            <person name="Gislard M."/>
            <person name="Lluch J."/>
            <person name="Milhes M."/>
            <person name="Lampietro C."/>
            <person name="Lopez Roques C."/>
            <person name="Donnadieu C."/>
            <person name="Braasch I."/>
            <person name="Desvignes T."/>
            <person name="Postlethwait J."/>
            <person name="Bobe J."/>
            <person name="Guiguen Y."/>
        </authorList>
    </citation>
    <scope>NUCLEOTIDE SEQUENCE</scope>
    <source>
        <strain evidence="26">M-15738</strain>
        <tissue evidence="26">Blood</tissue>
    </source>
</reference>
<dbReference type="SUPFAM" id="SSF56112">
    <property type="entry name" value="Protein kinase-like (PK-like)"/>
    <property type="match status" value="1"/>
</dbReference>
<dbReference type="EMBL" id="JADWDJ010000016">
    <property type="protein sequence ID" value="KAG5268774.1"/>
    <property type="molecule type" value="Genomic_DNA"/>
</dbReference>
<dbReference type="PIRSF" id="PIRSF000615">
    <property type="entry name" value="TyrPK_CSF1-R"/>
    <property type="match status" value="1"/>
</dbReference>
<keyword evidence="4" id="KW-0597">Phosphoprotein</keyword>
<evidence type="ECO:0000256" key="13">
    <source>
        <dbReference type="ARBA" id="ARBA00023137"/>
    </source>
</evidence>
<gene>
    <name evidence="26" type="ORF">AALO_G00216300</name>
</gene>
<evidence type="ECO:0000256" key="8">
    <source>
        <dbReference type="ARBA" id="ARBA00022777"/>
    </source>
</evidence>
<evidence type="ECO:0000259" key="25">
    <source>
        <dbReference type="PROSITE" id="PS50835"/>
    </source>
</evidence>
<dbReference type="InterPro" id="IPR001824">
    <property type="entry name" value="Tyr_kinase_rcpt_3_CS"/>
</dbReference>
<evidence type="ECO:0000256" key="17">
    <source>
        <dbReference type="PIRSR" id="PIRSR000615-1"/>
    </source>
</evidence>
<dbReference type="GO" id="GO:0007169">
    <property type="term" value="P:cell surface receptor protein tyrosine kinase signaling pathway"/>
    <property type="evidence" value="ECO:0007669"/>
    <property type="project" value="InterPro"/>
</dbReference>
<evidence type="ECO:0000256" key="16">
    <source>
        <dbReference type="ARBA" id="ARBA00051243"/>
    </source>
</evidence>
<evidence type="ECO:0000256" key="23">
    <source>
        <dbReference type="SAM" id="Phobius"/>
    </source>
</evidence>
<evidence type="ECO:0000256" key="11">
    <source>
        <dbReference type="ARBA" id="ARBA00022989"/>
    </source>
</evidence>
<feature type="domain" description="Ig-like" evidence="25">
    <location>
        <begin position="147"/>
        <end position="216"/>
    </location>
</feature>
<protein>
    <recommendedName>
        <fullName evidence="2">receptor protein-tyrosine kinase</fullName>
        <ecNumber evidence="2">2.7.10.1</ecNumber>
    </recommendedName>
</protein>
<dbReference type="GO" id="GO:0019221">
    <property type="term" value="P:cytokine-mediated signaling pathway"/>
    <property type="evidence" value="ECO:0007669"/>
    <property type="project" value="TreeGrafter"/>
</dbReference>
<dbReference type="InterPro" id="IPR020635">
    <property type="entry name" value="Tyr_kinase_cat_dom"/>
</dbReference>
<dbReference type="PROSITE" id="PS50011">
    <property type="entry name" value="PROTEIN_KINASE_DOM"/>
    <property type="match status" value="1"/>
</dbReference>
<dbReference type="GO" id="GO:0030183">
    <property type="term" value="P:B cell differentiation"/>
    <property type="evidence" value="ECO:0007669"/>
    <property type="project" value="TreeGrafter"/>
</dbReference>
<dbReference type="InterPro" id="IPR000719">
    <property type="entry name" value="Prot_kinase_dom"/>
</dbReference>
<dbReference type="Gene3D" id="2.60.40.10">
    <property type="entry name" value="Immunoglobulins"/>
    <property type="match status" value="1"/>
</dbReference>
<dbReference type="InterPro" id="IPR007110">
    <property type="entry name" value="Ig-like_dom"/>
</dbReference>
<keyword evidence="15" id="KW-0325">Glycoprotein</keyword>
<evidence type="ECO:0000256" key="22">
    <source>
        <dbReference type="RuleBase" id="RU000311"/>
    </source>
</evidence>
<dbReference type="Gene3D" id="1.10.510.10">
    <property type="entry name" value="Transferase(Phosphotransferase) domain 1"/>
    <property type="match status" value="1"/>
</dbReference>
<evidence type="ECO:0000256" key="12">
    <source>
        <dbReference type="ARBA" id="ARBA00023136"/>
    </source>
</evidence>
<evidence type="ECO:0000256" key="4">
    <source>
        <dbReference type="ARBA" id="ARBA00022553"/>
    </source>
</evidence>
<feature type="transmembrane region" description="Helical" evidence="23">
    <location>
        <begin position="508"/>
        <end position="531"/>
    </location>
</feature>
<evidence type="ECO:0000256" key="20">
    <source>
        <dbReference type="PIRSR" id="PIRSR000615-4"/>
    </source>
</evidence>
<keyword evidence="3" id="KW-1003">Cell membrane</keyword>
<keyword evidence="19" id="KW-0460">Magnesium</keyword>
<comment type="subcellular location">
    <subcellularLocation>
        <location evidence="1">Cell membrane</location>
        <topology evidence="1">Single-pass type I membrane protein</topology>
    </subcellularLocation>
    <subcellularLocation>
        <location evidence="22">Membrane</location>
        <topology evidence="22">Single-pass type I membrane protein</topology>
    </subcellularLocation>
</comment>
<evidence type="ECO:0000256" key="3">
    <source>
        <dbReference type="ARBA" id="ARBA00022475"/>
    </source>
</evidence>
<evidence type="ECO:0000256" key="6">
    <source>
        <dbReference type="ARBA" id="ARBA00022692"/>
    </source>
</evidence>
<comment type="similarity">
    <text evidence="22">Belongs to the protein kinase superfamily. Tyr protein kinase family. CSF-1/PDGF receptor subfamily.</text>
</comment>
<dbReference type="InterPro" id="IPR017441">
    <property type="entry name" value="Protein_kinase_ATP_BS"/>
</dbReference>
<evidence type="ECO:0000256" key="19">
    <source>
        <dbReference type="PIRSR" id="PIRSR000615-3"/>
    </source>
</evidence>
<feature type="binding site" evidence="18">
    <location>
        <begin position="583"/>
        <end position="590"/>
    </location>
    <ligand>
        <name>ATP</name>
        <dbReference type="ChEBI" id="CHEBI:30616"/>
    </ligand>
</feature>
<dbReference type="GO" id="GO:0004714">
    <property type="term" value="F:transmembrane receptor protein tyrosine kinase activity"/>
    <property type="evidence" value="ECO:0007669"/>
    <property type="project" value="UniProtKB-EC"/>
</dbReference>
<evidence type="ECO:0000313" key="26">
    <source>
        <dbReference type="EMBL" id="KAG5268774.1"/>
    </source>
</evidence>
<organism evidence="26 27">
    <name type="scientific">Alosa alosa</name>
    <name type="common">allis shad</name>
    <dbReference type="NCBI Taxonomy" id="278164"/>
    <lineage>
        <taxon>Eukaryota</taxon>
        <taxon>Metazoa</taxon>
        <taxon>Chordata</taxon>
        <taxon>Craniata</taxon>
        <taxon>Vertebrata</taxon>
        <taxon>Euteleostomi</taxon>
        <taxon>Actinopterygii</taxon>
        <taxon>Neopterygii</taxon>
        <taxon>Teleostei</taxon>
        <taxon>Clupei</taxon>
        <taxon>Clupeiformes</taxon>
        <taxon>Clupeoidei</taxon>
        <taxon>Clupeidae</taxon>
        <taxon>Alosa</taxon>
    </lineage>
</organism>
<feature type="binding site" evidence="19">
    <location>
        <position position="811"/>
    </location>
    <ligand>
        <name>Mg(2+)</name>
        <dbReference type="ChEBI" id="CHEBI:18420"/>
    </ligand>
</feature>
<keyword evidence="6 22" id="KW-0812">Transmembrane</keyword>
<dbReference type="Pfam" id="PF25305">
    <property type="entry name" value="Ig_PDGFR_d4"/>
    <property type="match status" value="1"/>
</dbReference>
<proteinExistence type="inferred from homology"/>
<keyword evidence="14 22" id="KW-0675">Receptor</keyword>
<dbReference type="PROSITE" id="PS00107">
    <property type="entry name" value="PROTEIN_KINASE_ATP"/>
    <property type="match status" value="1"/>
</dbReference>
<dbReference type="EC" id="2.7.10.1" evidence="2"/>
<evidence type="ECO:0000256" key="7">
    <source>
        <dbReference type="ARBA" id="ARBA00022741"/>
    </source>
</evidence>
<dbReference type="PROSITE" id="PS00109">
    <property type="entry name" value="PROTEIN_KINASE_TYR"/>
    <property type="match status" value="1"/>
</dbReference>
<feature type="domain" description="Protein kinase" evidence="24">
    <location>
        <begin position="576"/>
        <end position="929"/>
    </location>
</feature>
<dbReference type="GO" id="GO:0005524">
    <property type="term" value="F:ATP binding"/>
    <property type="evidence" value="ECO:0007669"/>
    <property type="project" value="UniProtKB-UniRule"/>
</dbReference>
<dbReference type="GO" id="GO:0043235">
    <property type="term" value="C:receptor complex"/>
    <property type="evidence" value="ECO:0007669"/>
    <property type="project" value="TreeGrafter"/>
</dbReference>
<dbReference type="FunFam" id="3.30.200.20:FF:000366">
    <property type="entry name" value="receptor-type tyrosine-protein kinase FLT3"/>
    <property type="match status" value="1"/>
</dbReference>
<evidence type="ECO:0000256" key="18">
    <source>
        <dbReference type="PIRSR" id="PIRSR000615-2"/>
    </source>
</evidence>
<keyword evidence="27" id="KW-1185">Reference proteome</keyword>
<dbReference type="FunFam" id="1.10.510.10:FF:000140">
    <property type="entry name" value="Platelet-derived growth factor receptor beta"/>
    <property type="match status" value="1"/>
</dbReference>
<evidence type="ECO:0000256" key="21">
    <source>
        <dbReference type="PROSITE-ProRule" id="PRU10141"/>
    </source>
</evidence>
<keyword evidence="8" id="KW-0418">Kinase</keyword>
<accession>A0AAV6G0Y2</accession>
<dbReference type="InterPro" id="IPR008266">
    <property type="entry name" value="Tyr_kinase_AS"/>
</dbReference>
<dbReference type="InterPro" id="IPR011009">
    <property type="entry name" value="Kinase-like_dom_sf"/>
</dbReference>
<evidence type="ECO:0000256" key="15">
    <source>
        <dbReference type="ARBA" id="ARBA00023180"/>
    </source>
</evidence>
<feature type="site" description="Important for interaction with phosphotyrosine-binding proteins" evidence="20">
    <location>
        <position position="937"/>
    </location>
</feature>
<dbReference type="InterPro" id="IPR050122">
    <property type="entry name" value="RTK"/>
</dbReference>
<keyword evidence="7 18" id="KW-0547">Nucleotide-binding</keyword>
<evidence type="ECO:0000256" key="14">
    <source>
        <dbReference type="ARBA" id="ARBA00023170"/>
    </source>
</evidence>
<keyword evidence="11 23" id="KW-1133">Transmembrane helix</keyword>
<dbReference type="PANTHER" id="PTHR24416:SF356">
    <property type="entry name" value="RECEPTOR-TYPE TYROSINE-PROTEIN KINASE FLT3"/>
    <property type="match status" value="1"/>
</dbReference>
<evidence type="ECO:0000256" key="1">
    <source>
        <dbReference type="ARBA" id="ARBA00004251"/>
    </source>
</evidence>
<dbReference type="InterPro" id="IPR001245">
    <property type="entry name" value="Ser-Thr/Tyr_kinase_cat_dom"/>
</dbReference>
<comment type="catalytic activity">
    <reaction evidence="16">
        <text>L-tyrosyl-[protein] + ATP = O-phospho-L-tyrosyl-[protein] + ADP + H(+)</text>
        <dbReference type="Rhea" id="RHEA:10596"/>
        <dbReference type="Rhea" id="RHEA-COMP:10136"/>
        <dbReference type="Rhea" id="RHEA-COMP:20101"/>
        <dbReference type="ChEBI" id="CHEBI:15378"/>
        <dbReference type="ChEBI" id="CHEBI:30616"/>
        <dbReference type="ChEBI" id="CHEBI:46858"/>
        <dbReference type="ChEBI" id="CHEBI:61978"/>
        <dbReference type="ChEBI" id="CHEBI:456216"/>
        <dbReference type="EC" id="2.7.10.1"/>
    </reaction>
</comment>
<dbReference type="SMART" id="SM00219">
    <property type="entry name" value="TyrKc"/>
    <property type="match status" value="1"/>
</dbReference>
<keyword evidence="12 23" id="KW-0472">Membrane</keyword>
<dbReference type="InterPro" id="IPR013783">
    <property type="entry name" value="Ig-like_fold"/>
</dbReference>
<feature type="binding site" evidence="19">
    <location>
        <position position="798"/>
    </location>
    <ligand>
        <name>Mg(2+)</name>
        <dbReference type="ChEBI" id="CHEBI:18420"/>
    </ligand>
</feature>
<dbReference type="GO" id="GO:0019838">
    <property type="term" value="F:growth factor binding"/>
    <property type="evidence" value="ECO:0007669"/>
    <property type="project" value="TreeGrafter"/>
</dbReference>
<keyword evidence="22" id="KW-0393">Immunoglobulin domain</keyword>
<evidence type="ECO:0000313" key="27">
    <source>
        <dbReference type="Proteomes" id="UP000823561"/>
    </source>
</evidence>
<keyword evidence="9 18" id="KW-0067">ATP-binding</keyword>
<feature type="binding site" evidence="19">
    <location>
        <position position="555"/>
    </location>
    <ligand>
        <name>Mg(2+)</name>
        <dbReference type="ChEBI" id="CHEBI:18420"/>
    </ligand>
</feature>
<dbReference type="PROSITE" id="PS50835">
    <property type="entry name" value="IG_LIKE"/>
    <property type="match status" value="1"/>
</dbReference>
<feature type="active site" description="Proton acceptor" evidence="17">
    <location>
        <position position="793"/>
    </location>
</feature>